<evidence type="ECO:0000256" key="7">
    <source>
        <dbReference type="ARBA" id="ARBA00033408"/>
    </source>
</evidence>
<name>A0A2X2KCL2_STAAU</name>
<evidence type="ECO:0000256" key="2">
    <source>
        <dbReference type="ARBA" id="ARBA00021315"/>
    </source>
</evidence>
<dbReference type="GO" id="GO:0005524">
    <property type="term" value="F:ATP binding"/>
    <property type="evidence" value="ECO:0007669"/>
    <property type="project" value="UniProtKB-KW"/>
</dbReference>
<evidence type="ECO:0000313" key="9">
    <source>
        <dbReference type="EMBL" id="SPZ98085.1"/>
    </source>
</evidence>
<feature type="domain" description="Rad50/SbcC-type AAA" evidence="8">
    <location>
        <begin position="5"/>
        <end position="42"/>
    </location>
</feature>
<evidence type="ECO:0000256" key="6">
    <source>
        <dbReference type="ARBA" id="ARBA00023204"/>
    </source>
</evidence>
<keyword evidence="3" id="KW-0547">Nucleotide-binding</keyword>
<accession>A0A2X2KCL2</accession>
<dbReference type="PANTHER" id="PTHR11059:SF0">
    <property type="entry name" value="DNA REPAIR PROTEIN RECN"/>
    <property type="match status" value="1"/>
</dbReference>
<reference evidence="9 10" key="1">
    <citation type="submission" date="2018-06" db="EMBL/GenBank/DDBJ databases">
        <authorList>
            <consortium name="Pathogen Informatics"/>
            <person name="Doyle S."/>
        </authorList>
    </citation>
    <scope>NUCLEOTIDE SEQUENCE [LARGE SCALE GENOMIC DNA]</scope>
    <source>
        <strain evidence="9 10">NCTC7878</strain>
    </source>
</reference>
<keyword evidence="4" id="KW-0227">DNA damage</keyword>
<dbReference type="SUPFAM" id="SSF52540">
    <property type="entry name" value="P-loop containing nucleoside triphosphate hydrolases"/>
    <property type="match status" value="1"/>
</dbReference>
<dbReference type="PANTHER" id="PTHR11059">
    <property type="entry name" value="DNA REPAIR PROTEIN RECN"/>
    <property type="match status" value="1"/>
</dbReference>
<dbReference type="Proteomes" id="UP000249913">
    <property type="component" value="Unassembled WGS sequence"/>
</dbReference>
<dbReference type="AlphaFoldDB" id="A0A2X2KCL2"/>
<proteinExistence type="inferred from homology"/>
<evidence type="ECO:0000256" key="1">
    <source>
        <dbReference type="ARBA" id="ARBA00009441"/>
    </source>
</evidence>
<protein>
    <recommendedName>
        <fullName evidence="2">DNA repair protein RecN</fullName>
    </recommendedName>
    <alternativeName>
        <fullName evidence="7">Recombination protein N</fullName>
    </alternativeName>
</protein>
<dbReference type="InterPro" id="IPR027417">
    <property type="entry name" value="P-loop_NTPase"/>
</dbReference>
<dbReference type="Gene3D" id="3.40.50.300">
    <property type="entry name" value="P-loop containing nucleotide triphosphate hydrolases"/>
    <property type="match status" value="1"/>
</dbReference>
<gene>
    <name evidence="9" type="primary">recN_1</name>
    <name evidence="9" type="ORF">NCTC7878_01474</name>
</gene>
<dbReference type="InterPro" id="IPR038729">
    <property type="entry name" value="Rad50/SbcC_AAA"/>
</dbReference>
<dbReference type="GO" id="GO:0043590">
    <property type="term" value="C:bacterial nucleoid"/>
    <property type="evidence" value="ECO:0007669"/>
    <property type="project" value="TreeGrafter"/>
</dbReference>
<evidence type="ECO:0000256" key="4">
    <source>
        <dbReference type="ARBA" id="ARBA00022763"/>
    </source>
</evidence>
<dbReference type="InterPro" id="IPR004604">
    <property type="entry name" value="DNA_recomb/repair_RecN"/>
</dbReference>
<evidence type="ECO:0000259" key="8">
    <source>
        <dbReference type="Pfam" id="PF13476"/>
    </source>
</evidence>
<evidence type="ECO:0000256" key="5">
    <source>
        <dbReference type="ARBA" id="ARBA00022840"/>
    </source>
</evidence>
<dbReference type="GO" id="GO:0016887">
    <property type="term" value="F:ATP hydrolysis activity"/>
    <property type="evidence" value="ECO:0007669"/>
    <property type="project" value="InterPro"/>
</dbReference>
<dbReference type="Pfam" id="PF13476">
    <property type="entry name" value="AAA_23"/>
    <property type="match status" value="1"/>
</dbReference>
<keyword evidence="6" id="KW-0234">DNA repair</keyword>
<evidence type="ECO:0000256" key="3">
    <source>
        <dbReference type="ARBA" id="ARBA00022741"/>
    </source>
</evidence>
<dbReference type="GO" id="GO:0009432">
    <property type="term" value="P:SOS response"/>
    <property type="evidence" value="ECO:0007669"/>
    <property type="project" value="TreeGrafter"/>
</dbReference>
<dbReference type="GO" id="GO:0006302">
    <property type="term" value="P:double-strand break repair"/>
    <property type="evidence" value="ECO:0007669"/>
    <property type="project" value="InterPro"/>
</dbReference>
<keyword evidence="5" id="KW-0067">ATP-binding</keyword>
<comment type="similarity">
    <text evidence="1">Belongs to the RecN family.</text>
</comment>
<dbReference type="EMBL" id="UAUX01000007">
    <property type="protein sequence ID" value="SPZ98085.1"/>
    <property type="molecule type" value="Genomic_DNA"/>
</dbReference>
<dbReference type="GO" id="GO:0006310">
    <property type="term" value="P:DNA recombination"/>
    <property type="evidence" value="ECO:0007669"/>
    <property type="project" value="InterPro"/>
</dbReference>
<sequence>MLQTLSIKQFAIIEELEIQFSDGLTVLSGETGSGKSIIIDAIGPINWNESFI</sequence>
<organism evidence="9 10">
    <name type="scientific">Staphylococcus aureus</name>
    <dbReference type="NCBI Taxonomy" id="1280"/>
    <lineage>
        <taxon>Bacteria</taxon>
        <taxon>Bacillati</taxon>
        <taxon>Bacillota</taxon>
        <taxon>Bacilli</taxon>
        <taxon>Bacillales</taxon>
        <taxon>Staphylococcaceae</taxon>
        <taxon>Staphylococcus</taxon>
    </lineage>
</organism>
<evidence type="ECO:0000313" key="10">
    <source>
        <dbReference type="Proteomes" id="UP000249913"/>
    </source>
</evidence>